<evidence type="ECO:0000256" key="1">
    <source>
        <dbReference type="SAM" id="Phobius"/>
    </source>
</evidence>
<dbReference type="OrthoDB" id="9812364at2"/>
<reference evidence="3" key="1">
    <citation type="submission" date="2016-12" db="EMBL/GenBank/DDBJ databases">
        <title>Draft Genome Sequences od Carboxydothermus pertinax and islandicus, Hydrogenogenic Carboxydotrophic Bacteria.</title>
        <authorList>
            <person name="Fukuyama Y."/>
            <person name="Ohmae K."/>
            <person name="Yoneda Y."/>
            <person name="Yoshida T."/>
            <person name="Sako Y."/>
        </authorList>
    </citation>
    <scope>NUCLEOTIDE SEQUENCE [LARGE SCALE GENOMIC DNA]</scope>
    <source>
        <strain evidence="3">Ug1</strain>
    </source>
</reference>
<comment type="caution">
    <text evidence="2">The sequence shown here is derived from an EMBL/GenBank/DDBJ whole genome shotgun (WGS) entry which is preliminary data.</text>
</comment>
<keyword evidence="1" id="KW-1133">Transmembrane helix</keyword>
<feature type="transmembrane region" description="Helical" evidence="1">
    <location>
        <begin position="132"/>
        <end position="151"/>
    </location>
</feature>
<organism evidence="2 3">
    <name type="scientific">Carboxydothermus pertinax</name>
    <dbReference type="NCBI Taxonomy" id="870242"/>
    <lineage>
        <taxon>Bacteria</taxon>
        <taxon>Bacillati</taxon>
        <taxon>Bacillota</taxon>
        <taxon>Clostridia</taxon>
        <taxon>Thermoanaerobacterales</taxon>
        <taxon>Thermoanaerobacteraceae</taxon>
        <taxon>Carboxydothermus</taxon>
    </lineage>
</organism>
<evidence type="ECO:0000313" key="3">
    <source>
        <dbReference type="Proteomes" id="UP000187485"/>
    </source>
</evidence>
<dbReference type="SUPFAM" id="SSF103501">
    <property type="entry name" value="Respiratory nitrate reductase 1 gamma chain"/>
    <property type="match status" value="1"/>
</dbReference>
<sequence length="200" mass="22259">MKTFLTVTCLVSIVGIIGKIAGLVKANPPRDLACPRGDSSYGVFYALTLGMAPWAKESTRIHLIPYLRGVVFHLGIFASFITLILAVLGVDFTGFVRDVLLVLTGFGLLAGIVGILERLAKAEMQKLNTLDDYFSVLLVTLFVAGAFAYVLNFHGQSWFYLVTGLMFLYLPFSKITHFIYFFASRYFFGFEFGKRGVIKH</sequence>
<keyword evidence="1" id="KW-0812">Transmembrane</keyword>
<feature type="transmembrane region" description="Helical" evidence="1">
    <location>
        <begin position="100"/>
        <end position="120"/>
    </location>
</feature>
<dbReference type="EMBL" id="BDJK01000036">
    <property type="protein sequence ID" value="GAV23225.1"/>
    <property type="molecule type" value="Genomic_DNA"/>
</dbReference>
<dbReference type="AlphaFoldDB" id="A0A1L8CWA1"/>
<evidence type="ECO:0000313" key="2">
    <source>
        <dbReference type="EMBL" id="GAV23225.1"/>
    </source>
</evidence>
<protein>
    <submittedName>
        <fullName evidence="2">Uncharacterized protein</fullName>
    </submittedName>
</protein>
<keyword evidence="1" id="KW-0472">Membrane</keyword>
<gene>
    <name evidence="2" type="ORF">cpu_17350</name>
</gene>
<dbReference type="Proteomes" id="UP000187485">
    <property type="component" value="Unassembled WGS sequence"/>
</dbReference>
<feature type="transmembrane region" description="Helical" evidence="1">
    <location>
        <begin position="157"/>
        <end position="183"/>
    </location>
</feature>
<accession>A0A1L8CWA1</accession>
<feature type="transmembrane region" description="Helical" evidence="1">
    <location>
        <begin position="67"/>
        <end position="88"/>
    </location>
</feature>
<name>A0A1L8CWA1_9THEO</name>
<proteinExistence type="predicted"/>
<dbReference type="STRING" id="870242.cpu_17350"/>
<dbReference type="RefSeq" id="WP_075859665.1">
    <property type="nucleotide sequence ID" value="NZ_BDJK01000036.1"/>
</dbReference>
<keyword evidence="3" id="KW-1185">Reference proteome</keyword>
<dbReference type="InterPro" id="IPR036197">
    <property type="entry name" value="NarG-like_sf"/>
</dbReference>